<dbReference type="Pfam" id="PF00072">
    <property type="entry name" value="Response_reg"/>
    <property type="match status" value="1"/>
</dbReference>
<dbReference type="GO" id="GO:0000976">
    <property type="term" value="F:transcription cis-regulatory region binding"/>
    <property type="evidence" value="ECO:0007669"/>
    <property type="project" value="TreeGrafter"/>
</dbReference>
<dbReference type="GO" id="GO:0006355">
    <property type="term" value="P:regulation of DNA-templated transcription"/>
    <property type="evidence" value="ECO:0007669"/>
    <property type="project" value="InterPro"/>
</dbReference>
<feature type="domain" description="Response regulatory" evidence="8">
    <location>
        <begin position="8"/>
        <end position="124"/>
    </location>
</feature>
<keyword evidence="5" id="KW-0804">Transcription</keyword>
<dbReference type="PROSITE" id="PS50043">
    <property type="entry name" value="HTH_LUXR_2"/>
    <property type="match status" value="1"/>
</dbReference>
<dbReference type="GO" id="GO:0032993">
    <property type="term" value="C:protein-DNA complex"/>
    <property type="evidence" value="ECO:0007669"/>
    <property type="project" value="TreeGrafter"/>
</dbReference>
<dbReference type="PANTHER" id="PTHR48111">
    <property type="entry name" value="REGULATOR OF RPOS"/>
    <property type="match status" value="1"/>
</dbReference>
<keyword evidence="4" id="KW-0238">DNA-binding</keyword>
<evidence type="ECO:0000256" key="2">
    <source>
        <dbReference type="ARBA" id="ARBA00023012"/>
    </source>
</evidence>
<dbReference type="InterPro" id="IPR039420">
    <property type="entry name" value="WalR-like"/>
</dbReference>
<evidence type="ECO:0000256" key="1">
    <source>
        <dbReference type="ARBA" id="ARBA00022553"/>
    </source>
</evidence>
<dbReference type="PRINTS" id="PR00038">
    <property type="entry name" value="HTHLUXR"/>
</dbReference>
<dbReference type="InterPro" id="IPR036388">
    <property type="entry name" value="WH-like_DNA-bd_sf"/>
</dbReference>
<sequence>MNVRTETSILVVDDALDTARMLVDAISLTGQSATTALSGFEAIRSIDETVPDLILLDAMMPGIDGFETCARLKADPRTSEVPVIFMTGFNETEHVVRAFAAGGADFIAKPINLDELFARMNVHLSQMRRQRSARIALETTGRRIVSIGSSGVLNWSTRQAADLLEAAGIASRQGERMPISVVEWLSLRTELPHLYDAAGIPVEFRVLERTEDHILVRLIDRTAGTDEERLASAFGLSLREAEVLLWIAHGKSNKEIGDILDMSHRTANKHLEQIFMKLGVENRTAAATTAVRVLLAET</sequence>
<evidence type="ECO:0000256" key="5">
    <source>
        <dbReference type="ARBA" id="ARBA00023163"/>
    </source>
</evidence>
<evidence type="ECO:0000313" key="9">
    <source>
        <dbReference type="EMBL" id="RFC63487.1"/>
    </source>
</evidence>
<dbReference type="Pfam" id="PF00196">
    <property type="entry name" value="GerE"/>
    <property type="match status" value="1"/>
</dbReference>
<evidence type="ECO:0000259" key="7">
    <source>
        <dbReference type="PROSITE" id="PS50043"/>
    </source>
</evidence>
<organism evidence="9 10">
    <name type="scientific">Fulvimarina endophytica</name>
    <dbReference type="NCBI Taxonomy" id="2293836"/>
    <lineage>
        <taxon>Bacteria</taxon>
        <taxon>Pseudomonadati</taxon>
        <taxon>Pseudomonadota</taxon>
        <taxon>Alphaproteobacteria</taxon>
        <taxon>Hyphomicrobiales</taxon>
        <taxon>Aurantimonadaceae</taxon>
        <taxon>Fulvimarina</taxon>
    </lineage>
</organism>
<proteinExistence type="predicted"/>
<evidence type="ECO:0000313" key="10">
    <source>
        <dbReference type="Proteomes" id="UP000264310"/>
    </source>
</evidence>
<evidence type="ECO:0000256" key="3">
    <source>
        <dbReference type="ARBA" id="ARBA00023015"/>
    </source>
</evidence>
<keyword evidence="3" id="KW-0805">Transcription regulation</keyword>
<dbReference type="SUPFAM" id="SSF46894">
    <property type="entry name" value="C-terminal effector domain of the bipartite response regulators"/>
    <property type="match status" value="1"/>
</dbReference>
<dbReference type="RefSeq" id="WP_116683218.1">
    <property type="nucleotide sequence ID" value="NZ_QURL01000004.1"/>
</dbReference>
<evidence type="ECO:0000256" key="4">
    <source>
        <dbReference type="ARBA" id="ARBA00023125"/>
    </source>
</evidence>
<dbReference type="OrthoDB" id="5292887at2"/>
<dbReference type="EMBL" id="QURL01000004">
    <property type="protein sequence ID" value="RFC63487.1"/>
    <property type="molecule type" value="Genomic_DNA"/>
</dbReference>
<accession>A0A371X2N3</accession>
<evidence type="ECO:0000259" key="8">
    <source>
        <dbReference type="PROSITE" id="PS50110"/>
    </source>
</evidence>
<gene>
    <name evidence="9" type="ORF">DYI37_10690</name>
</gene>
<dbReference type="SUPFAM" id="SSF52172">
    <property type="entry name" value="CheY-like"/>
    <property type="match status" value="1"/>
</dbReference>
<comment type="caution">
    <text evidence="9">The sequence shown here is derived from an EMBL/GenBank/DDBJ whole genome shotgun (WGS) entry which is preliminary data.</text>
</comment>
<evidence type="ECO:0000256" key="6">
    <source>
        <dbReference type="PROSITE-ProRule" id="PRU00169"/>
    </source>
</evidence>
<dbReference type="Proteomes" id="UP000264310">
    <property type="component" value="Unassembled WGS sequence"/>
</dbReference>
<keyword evidence="2" id="KW-0902">Two-component regulatory system</keyword>
<dbReference type="InterPro" id="IPR000792">
    <property type="entry name" value="Tscrpt_reg_LuxR_C"/>
</dbReference>
<dbReference type="GO" id="GO:0000156">
    <property type="term" value="F:phosphorelay response regulator activity"/>
    <property type="evidence" value="ECO:0007669"/>
    <property type="project" value="TreeGrafter"/>
</dbReference>
<dbReference type="SMART" id="SM00448">
    <property type="entry name" value="REC"/>
    <property type="match status" value="1"/>
</dbReference>
<dbReference type="SMART" id="SM00421">
    <property type="entry name" value="HTH_LUXR"/>
    <property type="match status" value="1"/>
</dbReference>
<dbReference type="Gene3D" id="1.10.10.10">
    <property type="entry name" value="Winged helix-like DNA-binding domain superfamily/Winged helix DNA-binding domain"/>
    <property type="match status" value="1"/>
</dbReference>
<feature type="modified residue" description="4-aspartylphosphate" evidence="6">
    <location>
        <position position="57"/>
    </location>
</feature>
<dbReference type="GO" id="GO:0005829">
    <property type="term" value="C:cytosol"/>
    <property type="evidence" value="ECO:0007669"/>
    <property type="project" value="TreeGrafter"/>
</dbReference>
<dbReference type="InterPro" id="IPR001789">
    <property type="entry name" value="Sig_transdc_resp-reg_receiver"/>
</dbReference>
<feature type="domain" description="HTH luxR-type" evidence="7">
    <location>
        <begin position="229"/>
        <end position="294"/>
    </location>
</feature>
<dbReference type="InterPro" id="IPR016032">
    <property type="entry name" value="Sig_transdc_resp-reg_C-effctor"/>
</dbReference>
<keyword evidence="10" id="KW-1185">Reference proteome</keyword>
<dbReference type="PROSITE" id="PS50110">
    <property type="entry name" value="RESPONSE_REGULATORY"/>
    <property type="match status" value="1"/>
</dbReference>
<dbReference type="PANTHER" id="PTHR48111:SF1">
    <property type="entry name" value="TWO-COMPONENT RESPONSE REGULATOR ORR33"/>
    <property type="match status" value="1"/>
</dbReference>
<dbReference type="CDD" id="cd06170">
    <property type="entry name" value="LuxR_C_like"/>
    <property type="match status" value="1"/>
</dbReference>
<keyword evidence="1 6" id="KW-0597">Phosphoprotein</keyword>
<dbReference type="InterPro" id="IPR011006">
    <property type="entry name" value="CheY-like_superfamily"/>
</dbReference>
<name>A0A371X2N3_9HYPH</name>
<protein>
    <submittedName>
        <fullName evidence="9">Response regulator</fullName>
    </submittedName>
</protein>
<reference evidence="9 10" key="1">
    <citation type="submission" date="2018-08" db="EMBL/GenBank/DDBJ databases">
        <title>Fulvimarina sp. 85, whole genome shotgun sequence.</title>
        <authorList>
            <person name="Tuo L."/>
        </authorList>
    </citation>
    <scope>NUCLEOTIDE SEQUENCE [LARGE SCALE GENOMIC DNA]</scope>
    <source>
        <strain evidence="9 10">85</strain>
    </source>
</reference>
<dbReference type="Gene3D" id="3.40.50.2300">
    <property type="match status" value="1"/>
</dbReference>
<dbReference type="AlphaFoldDB" id="A0A371X2N3"/>